<reference evidence="2 3" key="1">
    <citation type="submission" date="2019-10" db="EMBL/GenBank/DDBJ databases">
        <authorList>
            <person name="Palmer J.M."/>
        </authorList>
    </citation>
    <scope>NUCLEOTIDE SEQUENCE [LARGE SCALE GENOMIC DNA]</scope>
    <source>
        <strain evidence="2 3">TWF694</strain>
    </source>
</reference>
<organism evidence="2 3">
    <name type="scientific">Orbilia ellipsospora</name>
    <dbReference type="NCBI Taxonomy" id="2528407"/>
    <lineage>
        <taxon>Eukaryota</taxon>
        <taxon>Fungi</taxon>
        <taxon>Dikarya</taxon>
        <taxon>Ascomycota</taxon>
        <taxon>Pezizomycotina</taxon>
        <taxon>Orbiliomycetes</taxon>
        <taxon>Orbiliales</taxon>
        <taxon>Orbiliaceae</taxon>
        <taxon>Orbilia</taxon>
    </lineage>
</organism>
<evidence type="ECO:0000313" key="3">
    <source>
        <dbReference type="Proteomes" id="UP001365542"/>
    </source>
</evidence>
<evidence type="ECO:0000256" key="1">
    <source>
        <dbReference type="SAM" id="Phobius"/>
    </source>
</evidence>
<protein>
    <submittedName>
        <fullName evidence="2">Uncharacterized protein</fullName>
    </submittedName>
</protein>
<proteinExistence type="predicted"/>
<comment type="caution">
    <text evidence="2">The sequence shown here is derived from an EMBL/GenBank/DDBJ whole genome shotgun (WGS) entry which is preliminary data.</text>
</comment>
<gene>
    <name evidence="2" type="ORF">TWF694_001219</name>
</gene>
<evidence type="ECO:0000313" key="2">
    <source>
        <dbReference type="EMBL" id="KAK6544529.1"/>
    </source>
</evidence>
<dbReference type="EMBL" id="JAVHJO010000001">
    <property type="protein sequence ID" value="KAK6544529.1"/>
    <property type="molecule type" value="Genomic_DNA"/>
</dbReference>
<feature type="transmembrane region" description="Helical" evidence="1">
    <location>
        <begin position="6"/>
        <end position="27"/>
    </location>
</feature>
<keyword evidence="1" id="KW-0472">Membrane</keyword>
<dbReference type="Proteomes" id="UP001365542">
    <property type="component" value="Unassembled WGS sequence"/>
</dbReference>
<name>A0AAV9XTK2_9PEZI</name>
<accession>A0AAV9XTK2</accession>
<dbReference type="AlphaFoldDB" id="A0AAV9XTK2"/>
<keyword evidence="1" id="KW-0812">Transmembrane</keyword>
<keyword evidence="1" id="KW-1133">Transmembrane helix</keyword>
<sequence length="52" mass="5752">MALTIFTRRAALPILTIFGASGAYLAISRMQKVQRRPERLALWETARSGGGF</sequence>
<keyword evidence="3" id="KW-1185">Reference proteome</keyword>